<evidence type="ECO:0000259" key="4">
    <source>
        <dbReference type="Pfam" id="PF12680"/>
    </source>
</evidence>
<keyword evidence="2 3" id="KW-0040">ANK repeat</keyword>
<protein>
    <submittedName>
        <fullName evidence="5">Ankyrin repeat-containing protein</fullName>
    </submittedName>
</protein>
<evidence type="ECO:0000313" key="6">
    <source>
        <dbReference type="Proteomes" id="UP000185511"/>
    </source>
</evidence>
<dbReference type="Proteomes" id="UP000185511">
    <property type="component" value="Chromosome"/>
</dbReference>
<feature type="repeat" description="ANK" evidence="3">
    <location>
        <begin position="171"/>
        <end position="203"/>
    </location>
</feature>
<dbReference type="Gene3D" id="1.25.40.20">
    <property type="entry name" value="Ankyrin repeat-containing domain"/>
    <property type="match status" value="1"/>
</dbReference>
<dbReference type="InterPro" id="IPR036770">
    <property type="entry name" value="Ankyrin_rpt-contain_sf"/>
</dbReference>
<dbReference type="PROSITE" id="PS50297">
    <property type="entry name" value="ANK_REP_REGION"/>
    <property type="match status" value="3"/>
</dbReference>
<dbReference type="KEGG" id="acad:UA74_07520"/>
<dbReference type="PANTHER" id="PTHR24171">
    <property type="entry name" value="ANKYRIN REPEAT DOMAIN-CONTAINING PROTEIN 39-RELATED"/>
    <property type="match status" value="1"/>
</dbReference>
<dbReference type="RefSeq" id="WP_075739649.1">
    <property type="nucleotide sequence ID" value="NZ_CP016076.1"/>
</dbReference>
<evidence type="ECO:0000313" key="5">
    <source>
        <dbReference type="EMBL" id="APU13573.1"/>
    </source>
</evidence>
<dbReference type="InterPro" id="IPR032710">
    <property type="entry name" value="NTF2-like_dom_sf"/>
</dbReference>
<keyword evidence="1" id="KW-0677">Repeat</keyword>
<proteinExistence type="predicted"/>
<dbReference type="SMART" id="SM00248">
    <property type="entry name" value="ANK"/>
    <property type="match status" value="3"/>
</dbReference>
<reference evidence="6" key="1">
    <citation type="submission" date="2016-06" db="EMBL/GenBank/DDBJ databases">
        <title>Complete genome sequence of Actinoalloteichus fjordicus DSM 46855 (=ADI127-17), type strain of the new species Actinoalloteichus fjordicus.</title>
        <authorList>
            <person name="Ruckert C."/>
            <person name="Nouioui I."/>
            <person name="Willmese J."/>
            <person name="van Wezel G."/>
            <person name="Klenk H.-P."/>
            <person name="Kalinowski J."/>
            <person name="Zotchev S.B."/>
        </authorList>
    </citation>
    <scope>NUCLEOTIDE SEQUENCE [LARGE SCALE GENOMIC DNA]</scope>
    <source>
        <strain evidence="6">ADI127-7</strain>
    </source>
</reference>
<dbReference type="AlphaFoldDB" id="A0AAC9L9B5"/>
<name>A0AAC9L9B5_9PSEU</name>
<dbReference type="Pfam" id="PF12680">
    <property type="entry name" value="SnoaL_2"/>
    <property type="match status" value="1"/>
</dbReference>
<evidence type="ECO:0000256" key="3">
    <source>
        <dbReference type="PROSITE-ProRule" id="PRU00023"/>
    </source>
</evidence>
<dbReference type="InterPro" id="IPR037401">
    <property type="entry name" value="SnoaL-like"/>
</dbReference>
<dbReference type="InterPro" id="IPR002110">
    <property type="entry name" value="Ankyrin_rpt"/>
</dbReference>
<dbReference type="Pfam" id="PF12796">
    <property type="entry name" value="Ank_2"/>
    <property type="match status" value="1"/>
</dbReference>
<dbReference type="PROSITE" id="PS50088">
    <property type="entry name" value="ANK_REPEAT"/>
    <property type="match status" value="3"/>
</dbReference>
<sequence>MDTRRVREIVTDWYSAIGAGDTDRIMAGLSPSIVLELPLDQWNAVVPYLGVHVGRQEVAEAFRIRAETTEVLDYGLRGLFVDGDTACAVVYTKARHTRTKVLFEIEDMHRLVVNDAGLISSWKVYFDANGEVAAFNADREARLVQAVRDRDVALVGELLRFGGDTGIRDDRGLSPLMIAAGQGDLTVVRALLAGGADVLATDPVGQTALHRAAEHGDADVVRELLRSGAVLDAVVATTGQTPLHIAVRHGNPDAGQALLRQGARPGQTDHLGRTPQDLALELLGPDNALTRDMVVAR</sequence>
<dbReference type="SUPFAM" id="SSF48403">
    <property type="entry name" value="Ankyrin repeat"/>
    <property type="match status" value="1"/>
</dbReference>
<keyword evidence="6" id="KW-1185">Reference proteome</keyword>
<organism evidence="5 6">
    <name type="scientific">Actinoalloteichus fjordicus</name>
    <dbReference type="NCBI Taxonomy" id="1612552"/>
    <lineage>
        <taxon>Bacteria</taxon>
        <taxon>Bacillati</taxon>
        <taxon>Actinomycetota</taxon>
        <taxon>Actinomycetes</taxon>
        <taxon>Pseudonocardiales</taxon>
        <taxon>Pseudonocardiaceae</taxon>
        <taxon>Actinoalloteichus</taxon>
    </lineage>
</organism>
<feature type="domain" description="SnoaL-like" evidence="4">
    <location>
        <begin position="10"/>
        <end position="121"/>
    </location>
</feature>
<evidence type="ECO:0000256" key="2">
    <source>
        <dbReference type="ARBA" id="ARBA00023043"/>
    </source>
</evidence>
<accession>A0AAC9L9B5</accession>
<dbReference type="SUPFAM" id="SSF54427">
    <property type="entry name" value="NTF2-like"/>
    <property type="match status" value="1"/>
</dbReference>
<feature type="repeat" description="ANK" evidence="3">
    <location>
        <begin position="204"/>
        <end position="236"/>
    </location>
</feature>
<evidence type="ECO:0000256" key="1">
    <source>
        <dbReference type="ARBA" id="ARBA00022737"/>
    </source>
</evidence>
<feature type="repeat" description="ANK" evidence="3">
    <location>
        <begin position="238"/>
        <end position="270"/>
    </location>
</feature>
<dbReference type="Gene3D" id="3.10.450.50">
    <property type="match status" value="1"/>
</dbReference>
<gene>
    <name evidence="5" type="ORF">UA74_07520</name>
</gene>
<dbReference type="EMBL" id="CP016076">
    <property type="protein sequence ID" value="APU13573.1"/>
    <property type="molecule type" value="Genomic_DNA"/>
</dbReference>